<dbReference type="EMBL" id="JBCAWK010000008">
    <property type="protein sequence ID" value="KAK8850623.1"/>
    <property type="molecule type" value="Genomic_DNA"/>
</dbReference>
<evidence type="ECO:0000313" key="12">
    <source>
        <dbReference type="Proteomes" id="UP001388673"/>
    </source>
</evidence>
<keyword evidence="3" id="KW-0156">Chromatin regulator</keyword>
<accession>A0AAW0YXH6</accession>
<dbReference type="SMART" id="SM00297">
    <property type="entry name" value="BROMO"/>
    <property type="match status" value="1"/>
</dbReference>
<organism evidence="11 12">
    <name type="scientific">Kwoniella newhampshirensis</name>
    <dbReference type="NCBI Taxonomy" id="1651941"/>
    <lineage>
        <taxon>Eukaryota</taxon>
        <taxon>Fungi</taxon>
        <taxon>Dikarya</taxon>
        <taxon>Basidiomycota</taxon>
        <taxon>Agaricomycotina</taxon>
        <taxon>Tremellomycetes</taxon>
        <taxon>Tremellales</taxon>
        <taxon>Cryptococcaceae</taxon>
        <taxon>Kwoniella</taxon>
    </lineage>
</organism>
<keyword evidence="7" id="KW-0539">Nucleus</keyword>
<evidence type="ECO:0000256" key="6">
    <source>
        <dbReference type="ARBA" id="ARBA00023163"/>
    </source>
</evidence>
<dbReference type="GO" id="GO:0003682">
    <property type="term" value="F:chromatin binding"/>
    <property type="evidence" value="ECO:0007669"/>
    <property type="project" value="TreeGrafter"/>
</dbReference>
<dbReference type="Gene3D" id="2.30.30.490">
    <property type="match status" value="1"/>
</dbReference>
<evidence type="ECO:0000256" key="8">
    <source>
        <dbReference type="PROSITE-ProRule" id="PRU00035"/>
    </source>
</evidence>
<feature type="region of interest" description="Disordered" evidence="9">
    <location>
        <begin position="625"/>
        <end position="650"/>
    </location>
</feature>
<feature type="domain" description="Bromo" evidence="10">
    <location>
        <begin position="54"/>
        <end position="113"/>
    </location>
</feature>
<keyword evidence="4" id="KW-0805">Transcription regulation</keyword>
<comment type="caution">
    <text evidence="11">The sequence shown here is derived from an EMBL/GenBank/DDBJ whole genome shotgun (WGS) entry which is preliminary data.</text>
</comment>
<comment type="subcellular location">
    <subcellularLocation>
        <location evidence="1">Nucleus</location>
    </subcellularLocation>
</comment>
<dbReference type="GeneID" id="92181800"/>
<feature type="compositionally biased region" description="Basic and acidic residues" evidence="9">
    <location>
        <begin position="222"/>
        <end position="232"/>
    </location>
</feature>
<gene>
    <name evidence="11" type="ORF">IAR55_004542</name>
</gene>
<keyword evidence="6" id="KW-0804">Transcription</keyword>
<dbReference type="InterPro" id="IPR001487">
    <property type="entry name" value="Bromodomain"/>
</dbReference>
<feature type="compositionally biased region" description="Acidic residues" evidence="9">
    <location>
        <begin position="498"/>
        <end position="507"/>
    </location>
</feature>
<name>A0AAW0YXH6_9TREE</name>
<keyword evidence="2" id="KW-0677">Repeat</keyword>
<dbReference type="Proteomes" id="UP001388673">
    <property type="component" value="Unassembled WGS sequence"/>
</dbReference>
<dbReference type="PANTHER" id="PTHR16062">
    <property type="entry name" value="SWI/SNF-RELATED"/>
    <property type="match status" value="1"/>
</dbReference>
<keyword evidence="5 8" id="KW-0103">Bromodomain</keyword>
<evidence type="ECO:0000256" key="1">
    <source>
        <dbReference type="ARBA" id="ARBA00004123"/>
    </source>
</evidence>
<dbReference type="CDD" id="cd04369">
    <property type="entry name" value="Bromodomain"/>
    <property type="match status" value="1"/>
</dbReference>
<dbReference type="InterPro" id="IPR036427">
    <property type="entry name" value="Bromodomain-like_sf"/>
</dbReference>
<dbReference type="RefSeq" id="XP_066802054.1">
    <property type="nucleotide sequence ID" value="XM_066947640.1"/>
</dbReference>
<dbReference type="GO" id="GO:0016586">
    <property type="term" value="C:RSC-type complex"/>
    <property type="evidence" value="ECO:0007669"/>
    <property type="project" value="InterPro"/>
</dbReference>
<feature type="region of interest" description="Disordered" evidence="9">
    <location>
        <begin position="121"/>
        <end position="232"/>
    </location>
</feature>
<dbReference type="KEGG" id="kne:92181800"/>
<evidence type="ECO:0000256" key="7">
    <source>
        <dbReference type="ARBA" id="ARBA00023242"/>
    </source>
</evidence>
<feature type="region of interest" description="Disordered" evidence="9">
    <location>
        <begin position="486"/>
        <end position="554"/>
    </location>
</feature>
<sequence>MPPRKASGSRQRVGQVASPVPSSYPGLINGTGMEEEKWQACKEMLEGVYKAKHGTRKLADIFRELPDRELYADYYEAIPEPECLDNIATQLVAQTYLNPESFFKQLHLVFLNAKHSGIFTSPDPYHSSPVKPGRKSKRATSAIPSQSSTPLPEPVKASTPLPAPLTEPPKSETPASAPPGPVSAPHPQLSPPPPPTLTPAPMIRTRSESQSRFPAVSPTSSEKSRQRNQNDADKKIMAARDATLPRWQGPQAVLPGASTVIPGSGWFGEGAPDYEKSAGGPSMWPHRMRTVLGALAGYRGPSLRDFDFEMSKLFEKGRRWFPDGSPEYGKVLILQRLYNALTAPYPMTLPPSGIPAPSPTLFASLPAGPGNARSLHETTQELRAGAAEEEVGFGITTFRVGTKDRVFTEEARHKGMSYRVADRMFFEREVFKTGHFCDHPVEDILEKISVQFYVKYIRGRPRPGEYYPGWPLFKSPFLLGVAGPGFIGEPRKAPGGGGEEEEDDEEEKQPKRRERVVRPPPPSAATVAPPTSMTGPSRVPTFTPTPTPAPPTPPVYRPNPPPPVTAFPSRTVAAIMGGPQVMEQVAIKETLPLDTGPPLAPGTISIPQPQAHSVEYLSYMTKRKLGDNSAPTKRAKREVPQSASLQDSQSEDFSKVWWAEGQSSEQIVAGLQALINHV</sequence>
<dbReference type="SUPFAM" id="SSF47370">
    <property type="entry name" value="Bromodomain"/>
    <property type="match status" value="1"/>
</dbReference>
<protein>
    <recommendedName>
        <fullName evidence="10">Bromo domain-containing protein</fullName>
    </recommendedName>
</protein>
<reference evidence="11 12" key="1">
    <citation type="journal article" date="2024" name="bioRxiv">
        <title>Comparative genomics of Cryptococcus and Kwoniella reveals pathogenesis evolution and contrasting karyotype dynamics via intercentromeric recombination or chromosome fusion.</title>
        <authorList>
            <person name="Coelho M.A."/>
            <person name="David-Palma M."/>
            <person name="Shea T."/>
            <person name="Bowers K."/>
            <person name="McGinley-Smith S."/>
            <person name="Mohammad A.W."/>
            <person name="Gnirke A."/>
            <person name="Yurkov A.M."/>
            <person name="Nowrousian M."/>
            <person name="Sun S."/>
            <person name="Cuomo C.A."/>
            <person name="Heitman J."/>
        </authorList>
    </citation>
    <scope>NUCLEOTIDE SEQUENCE [LARGE SCALE GENOMIC DNA]</scope>
    <source>
        <strain evidence="11 12">CBS 13917</strain>
    </source>
</reference>
<evidence type="ECO:0000256" key="3">
    <source>
        <dbReference type="ARBA" id="ARBA00022853"/>
    </source>
</evidence>
<dbReference type="GO" id="GO:0006368">
    <property type="term" value="P:transcription elongation by RNA polymerase II"/>
    <property type="evidence" value="ECO:0007669"/>
    <property type="project" value="TreeGrafter"/>
</dbReference>
<feature type="compositionally biased region" description="Pro residues" evidence="9">
    <location>
        <begin position="543"/>
        <end position="554"/>
    </location>
</feature>
<evidence type="ECO:0000256" key="5">
    <source>
        <dbReference type="ARBA" id="ARBA00023117"/>
    </source>
</evidence>
<proteinExistence type="predicted"/>
<dbReference type="PROSITE" id="PS50014">
    <property type="entry name" value="BROMODOMAIN_2"/>
    <property type="match status" value="1"/>
</dbReference>
<evidence type="ECO:0000259" key="10">
    <source>
        <dbReference type="PROSITE" id="PS50014"/>
    </source>
</evidence>
<evidence type="ECO:0000256" key="4">
    <source>
        <dbReference type="ARBA" id="ARBA00023015"/>
    </source>
</evidence>
<dbReference type="GO" id="GO:0006338">
    <property type="term" value="P:chromatin remodeling"/>
    <property type="evidence" value="ECO:0007669"/>
    <property type="project" value="InterPro"/>
</dbReference>
<dbReference type="InterPro" id="IPR043151">
    <property type="entry name" value="BAH_sf"/>
</dbReference>
<dbReference type="PANTHER" id="PTHR16062:SF19">
    <property type="entry name" value="PROTEIN POLYBROMO-1"/>
    <property type="match status" value="1"/>
</dbReference>
<feature type="region of interest" description="Disordered" evidence="9">
    <location>
        <begin position="1"/>
        <end position="28"/>
    </location>
</feature>
<dbReference type="Pfam" id="PF00439">
    <property type="entry name" value="Bromodomain"/>
    <property type="match status" value="1"/>
</dbReference>
<dbReference type="Gene3D" id="1.20.920.10">
    <property type="entry name" value="Bromodomain-like"/>
    <property type="match status" value="1"/>
</dbReference>
<dbReference type="InterPro" id="IPR037382">
    <property type="entry name" value="Rsc/polybromo"/>
</dbReference>
<evidence type="ECO:0000256" key="2">
    <source>
        <dbReference type="ARBA" id="ARBA00022737"/>
    </source>
</evidence>
<evidence type="ECO:0000256" key="9">
    <source>
        <dbReference type="SAM" id="MobiDB-lite"/>
    </source>
</evidence>
<feature type="compositionally biased region" description="Polar residues" evidence="9">
    <location>
        <begin position="208"/>
        <end position="221"/>
    </location>
</feature>
<evidence type="ECO:0000313" key="11">
    <source>
        <dbReference type="EMBL" id="KAK8850623.1"/>
    </source>
</evidence>
<feature type="compositionally biased region" description="Pro residues" evidence="9">
    <location>
        <begin position="176"/>
        <end position="198"/>
    </location>
</feature>
<dbReference type="AlphaFoldDB" id="A0AAW0YXH6"/>
<keyword evidence="12" id="KW-1185">Reference proteome</keyword>